<proteinExistence type="inferred from homology"/>
<evidence type="ECO:0000259" key="5">
    <source>
        <dbReference type="Pfam" id="PF02797"/>
    </source>
</evidence>
<feature type="domain" description="Chalcone/stilbene synthase C-terminal" evidence="5">
    <location>
        <begin position="227"/>
        <end position="365"/>
    </location>
</feature>
<dbReference type="InterPro" id="IPR016039">
    <property type="entry name" value="Thiolase-like"/>
</dbReference>
<dbReference type="InterPro" id="IPR012328">
    <property type="entry name" value="Chalcone/stilbene_synt_C"/>
</dbReference>
<dbReference type="AlphaFoldDB" id="A0A0F7ZWY9"/>
<sequence length="369" mass="39176">MAAQSGPGPLVVIDSIATGVPEITRKQAESANRVAKLMKVDQEQHKRISCIYAKTRIHTRHMAVDPLSADFDRSLTIRERMNRFLEYAAPLATDVSGRALAEAQVQPAEVGMLILVTSTGFIAPGVDVAVMKGLGLSPSAPRAVVNFMGCAAAMNGLRLASNFVRGYPGAKALVCCVELSSVNAVWANNINDTIISSLFADGCAAMVVGSTTSAKLVPGKVVIREQFNQFVENSVDGITLGVNCDGITCDLSAKLPLYIRGGLDPVISKVLARHGMAKSDIDLWAIHPGGPKIIEESIRSLGVDEQVATKSWEVLAEHGNMLSASLPFVLKRMLAEARLDKPVSSGVAFSFAPGVTVEGFLFDVVTEEG</sequence>
<evidence type="ECO:0000313" key="7">
    <source>
        <dbReference type="Proteomes" id="UP000054481"/>
    </source>
</evidence>
<dbReference type="EMBL" id="KQ030677">
    <property type="protein sequence ID" value="KJZ69802.1"/>
    <property type="molecule type" value="Genomic_DNA"/>
</dbReference>
<feature type="domain" description="Chalcone/stilbene synthase N-terminal" evidence="4">
    <location>
        <begin position="6"/>
        <end position="210"/>
    </location>
</feature>
<keyword evidence="7" id="KW-1185">Reference proteome</keyword>
<dbReference type="GO" id="GO:0016747">
    <property type="term" value="F:acyltransferase activity, transferring groups other than amino-acyl groups"/>
    <property type="evidence" value="ECO:0007669"/>
    <property type="project" value="InterPro"/>
</dbReference>
<dbReference type="OrthoDB" id="329835at2759"/>
<dbReference type="InterPro" id="IPR011141">
    <property type="entry name" value="Polyketide_synthase_type-III"/>
</dbReference>
<dbReference type="CDD" id="cd00831">
    <property type="entry name" value="CHS_like"/>
    <property type="match status" value="1"/>
</dbReference>
<accession>A0A0F7ZWY9</accession>
<organism evidence="6 7">
    <name type="scientific">Hirsutella minnesotensis 3608</name>
    <dbReference type="NCBI Taxonomy" id="1043627"/>
    <lineage>
        <taxon>Eukaryota</taxon>
        <taxon>Fungi</taxon>
        <taxon>Dikarya</taxon>
        <taxon>Ascomycota</taxon>
        <taxon>Pezizomycotina</taxon>
        <taxon>Sordariomycetes</taxon>
        <taxon>Hypocreomycetidae</taxon>
        <taxon>Hypocreales</taxon>
        <taxon>Ophiocordycipitaceae</taxon>
        <taxon>Hirsutella</taxon>
    </lineage>
</organism>
<dbReference type="Gene3D" id="3.40.47.10">
    <property type="match status" value="2"/>
</dbReference>
<evidence type="ECO:0000256" key="2">
    <source>
        <dbReference type="ARBA" id="ARBA00022679"/>
    </source>
</evidence>
<dbReference type="Proteomes" id="UP000054481">
    <property type="component" value="Unassembled WGS sequence"/>
</dbReference>
<evidence type="ECO:0000256" key="3">
    <source>
        <dbReference type="RuleBase" id="RU003633"/>
    </source>
</evidence>
<keyword evidence="3" id="KW-0012">Acyltransferase</keyword>
<reference evidence="6 7" key="1">
    <citation type="journal article" date="2014" name="Genome Biol. Evol.">
        <title>Comparative genomics and transcriptomics analyses reveal divergent lifestyle features of nematode endoparasitic fungus Hirsutella minnesotensis.</title>
        <authorList>
            <person name="Lai Y."/>
            <person name="Liu K."/>
            <person name="Zhang X."/>
            <person name="Zhang X."/>
            <person name="Li K."/>
            <person name="Wang N."/>
            <person name="Shu C."/>
            <person name="Wu Y."/>
            <person name="Wang C."/>
            <person name="Bushley K.E."/>
            <person name="Xiang M."/>
            <person name="Liu X."/>
        </authorList>
    </citation>
    <scope>NUCLEOTIDE SEQUENCE [LARGE SCALE GENOMIC DNA]</scope>
    <source>
        <strain evidence="6 7">3608</strain>
    </source>
</reference>
<dbReference type="PANTHER" id="PTHR11877">
    <property type="entry name" value="HYDROXYMETHYLGLUTARYL-COA SYNTHASE"/>
    <property type="match status" value="1"/>
</dbReference>
<protein>
    <submittedName>
        <fullName evidence="6">Alpha-pyrone synthesis polyketide synthase-like Pks18</fullName>
    </submittedName>
</protein>
<keyword evidence="2 3" id="KW-0808">Transferase</keyword>
<dbReference type="Pfam" id="PF00195">
    <property type="entry name" value="Chal_sti_synt_N"/>
    <property type="match status" value="1"/>
</dbReference>
<dbReference type="SUPFAM" id="SSF53901">
    <property type="entry name" value="Thiolase-like"/>
    <property type="match status" value="1"/>
</dbReference>
<dbReference type="PIRSF" id="PIRSF000451">
    <property type="entry name" value="PKS_III"/>
    <property type="match status" value="1"/>
</dbReference>
<gene>
    <name evidence="6" type="ORF">HIM_10801</name>
</gene>
<dbReference type="GO" id="GO:0030639">
    <property type="term" value="P:polyketide biosynthetic process"/>
    <property type="evidence" value="ECO:0007669"/>
    <property type="project" value="TreeGrafter"/>
</dbReference>
<evidence type="ECO:0000313" key="6">
    <source>
        <dbReference type="EMBL" id="KJZ69802.1"/>
    </source>
</evidence>
<evidence type="ECO:0000259" key="4">
    <source>
        <dbReference type="Pfam" id="PF00195"/>
    </source>
</evidence>
<comment type="similarity">
    <text evidence="1 3">Belongs to the thiolase-like superfamily. Chalcone/stilbene synthases family.</text>
</comment>
<evidence type="ECO:0000256" key="1">
    <source>
        <dbReference type="ARBA" id="ARBA00005531"/>
    </source>
</evidence>
<name>A0A0F7ZWY9_9HYPO</name>
<dbReference type="PANTHER" id="PTHR11877:SF46">
    <property type="entry name" value="TYPE III POLYKETIDE SYNTHASE A"/>
    <property type="match status" value="1"/>
</dbReference>
<dbReference type="InterPro" id="IPR001099">
    <property type="entry name" value="Chalcone/stilbene_synt_N"/>
</dbReference>
<dbReference type="Pfam" id="PF02797">
    <property type="entry name" value="Chal_sti_synt_C"/>
    <property type="match status" value="1"/>
</dbReference>